<dbReference type="InParanoid" id="G9MQB9"/>
<dbReference type="AlphaFoldDB" id="G9MQB9"/>
<dbReference type="GO" id="GO:0042357">
    <property type="term" value="P:thiamine diphosphate metabolic process"/>
    <property type="evidence" value="ECO:0007669"/>
    <property type="project" value="TreeGrafter"/>
</dbReference>
<dbReference type="EMBL" id="ABDF02000005">
    <property type="protein sequence ID" value="EHK24041.1"/>
    <property type="molecule type" value="Genomic_DNA"/>
</dbReference>
<dbReference type="Proteomes" id="UP000007115">
    <property type="component" value="Unassembled WGS sequence"/>
</dbReference>
<dbReference type="OMA" id="MARYTTY"/>
<dbReference type="InterPro" id="IPR012177">
    <property type="entry name" value="ThTPase_euk"/>
</dbReference>
<gene>
    <name evidence="1" type="ORF">TRIVIDRAFT_67680</name>
</gene>
<name>G9MQB9_HYPVG</name>
<organism evidence="1 2">
    <name type="scientific">Hypocrea virens (strain Gv29-8 / FGSC 10586)</name>
    <name type="common">Gliocladium virens</name>
    <name type="synonym">Trichoderma virens</name>
    <dbReference type="NCBI Taxonomy" id="413071"/>
    <lineage>
        <taxon>Eukaryota</taxon>
        <taxon>Fungi</taxon>
        <taxon>Dikarya</taxon>
        <taxon>Ascomycota</taxon>
        <taxon>Pezizomycotina</taxon>
        <taxon>Sordariomycetes</taxon>
        <taxon>Hypocreomycetidae</taxon>
        <taxon>Hypocreales</taxon>
        <taxon>Hypocreaceae</taxon>
        <taxon>Trichoderma</taxon>
    </lineage>
</organism>
<protein>
    <submittedName>
        <fullName evidence="1">Uncharacterized protein</fullName>
    </submittedName>
</protein>
<dbReference type="GO" id="GO:0000287">
    <property type="term" value="F:magnesium ion binding"/>
    <property type="evidence" value="ECO:0007669"/>
    <property type="project" value="TreeGrafter"/>
</dbReference>
<reference evidence="1 2" key="1">
    <citation type="journal article" date="2011" name="Genome Biol.">
        <title>Comparative genome sequence analysis underscores mycoparasitism as the ancestral life style of Trichoderma.</title>
        <authorList>
            <person name="Kubicek C.P."/>
            <person name="Herrera-Estrella A."/>
            <person name="Seidl-Seiboth V."/>
            <person name="Martinez D.A."/>
            <person name="Druzhinina I.S."/>
            <person name="Thon M."/>
            <person name="Zeilinger S."/>
            <person name="Casas-Flores S."/>
            <person name="Horwitz B.A."/>
            <person name="Mukherjee P.K."/>
            <person name="Mukherjee M."/>
            <person name="Kredics L."/>
            <person name="Alcaraz L.D."/>
            <person name="Aerts A."/>
            <person name="Antal Z."/>
            <person name="Atanasova L."/>
            <person name="Cervantes-Badillo M.G."/>
            <person name="Challacombe J."/>
            <person name="Chertkov O."/>
            <person name="McCluskey K."/>
            <person name="Coulpier F."/>
            <person name="Deshpande N."/>
            <person name="von Doehren H."/>
            <person name="Ebbole D.J."/>
            <person name="Esquivel-Naranjo E.U."/>
            <person name="Fekete E."/>
            <person name="Flipphi M."/>
            <person name="Glaser F."/>
            <person name="Gomez-Rodriguez E.Y."/>
            <person name="Gruber S."/>
            <person name="Han C."/>
            <person name="Henrissat B."/>
            <person name="Hermosa R."/>
            <person name="Hernandez-Onate M."/>
            <person name="Karaffa L."/>
            <person name="Kosti I."/>
            <person name="Le Crom S."/>
            <person name="Lindquist E."/>
            <person name="Lucas S."/>
            <person name="Luebeck M."/>
            <person name="Luebeck P.S."/>
            <person name="Margeot A."/>
            <person name="Metz B."/>
            <person name="Misra M."/>
            <person name="Nevalainen H."/>
            <person name="Omann M."/>
            <person name="Packer N."/>
            <person name="Perrone G."/>
            <person name="Uresti-Rivera E.E."/>
            <person name="Salamov A."/>
            <person name="Schmoll M."/>
            <person name="Seiboth B."/>
            <person name="Shapiro H."/>
            <person name="Sukno S."/>
            <person name="Tamayo-Ramos J.A."/>
            <person name="Tisch D."/>
            <person name="Wiest A."/>
            <person name="Wilkinson H.H."/>
            <person name="Zhang M."/>
            <person name="Coutinho P.M."/>
            <person name="Kenerley C.M."/>
            <person name="Monte E."/>
            <person name="Baker S.E."/>
            <person name="Grigoriev I.V."/>
        </authorList>
    </citation>
    <scope>NUCLEOTIDE SEQUENCE [LARGE SCALE GENOMIC DNA]</scope>
    <source>
        <strain evidence="2">Gv29-8 / FGSC 10586</strain>
    </source>
</reference>
<dbReference type="HOGENOM" id="CLU_057907_0_0_1"/>
<evidence type="ECO:0000313" key="1">
    <source>
        <dbReference type="EMBL" id="EHK24041.1"/>
    </source>
</evidence>
<dbReference type="InterPro" id="IPR039582">
    <property type="entry name" value="THTPA"/>
</dbReference>
<sequence length="208" mass="24148">MAFRRLPTSRILEVERKFRSFAVPKLTQYGGLPHFKSLQKLPIRIIRDSYYDKSNLLSSAGVWIRKRDDRWEAKVKKGGSFTNSRFEELTHVDDISACIKRITGIDDREARNFGLDPIAIFSTTRETWIADDEFHIVLDTMDFGHQVGEVELQKVLAGEPTEHQKQNEVQLMDERVASFMETYAWAFSPGQPTGKLTAYFERERRKTT</sequence>
<comment type="caution">
    <text evidence="1">The sequence shown here is derived from an EMBL/GenBank/DDBJ whole genome shotgun (WGS) entry which is preliminary data.</text>
</comment>
<dbReference type="eggNOG" id="ENOG502S5G9">
    <property type="taxonomic scope" value="Eukaryota"/>
</dbReference>
<dbReference type="GeneID" id="25796981"/>
<keyword evidence="2" id="KW-1185">Reference proteome</keyword>
<proteinExistence type="predicted"/>
<dbReference type="RefSeq" id="XP_013958241.1">
    <property type="nucleotide sequence ID" value="XM_014102766.1"/>
</dbReference>
<dbReference type="GO" id="GO:0050333">
    <property type="term" value="F:thiamine triphosphate phosphatase activity"/>
    <property type="evidence" value="ECO:0007669"/>
    <property type="project" value="InterPro"/>
</dbReference>
<dbReference type="SUPFAM" id="SSF55154">
    <property type="entry name" value="CYTH-like phosphatases"/>
    <property type="match status" value="1"/>
</dbReference>
<dbReference type="STRING" id="413071.G9MQB9"/>
<dbReference type="Gene3D" id="2.40.320.10">
    <property type="entry name" value="Hypothetical Protein Pfu-838710-001"/>
    <property type="match status" value="1"/>
</dbReference>
<dbReference type="InterPro" id="IPR033469">
    <property type="entry name" value="CYTH-like_dom_sf"/>
</dbReference>
<dbReference type="CDD" id="cd07758">
    <property type="entry name" value="ThTPase"/>
    <property type="match status" value="1"/>
</dbReference>
<evidence type="ECO:0000313" key="2">
    <source>
        <dbReference type="Proteomes" id="UP000007115"/>
    </source>
</evidence>
<dbReference type="OrthoDB" id="442176at2759"/>
<dbReference type="PANTHER" id="PTHR14586">
    <property type="entry name" value="THIAMINE-TRIPHOSPHATASE"/>
    <property type="match status" value="1"/>
</dbReference>
<dbReference type="VEuPathDB" id="FungiDB:TRIVIDRAFT_67680"/>
<dbReference type="PANTHER" id="PTHR14586:SF1">
    <property type="entry name" value="THIAMINE-TRIPHOSPHATASE"/>
    <property type="match status" value="1"/>
</dbReference>
<dbReference type="GO" id="GO:0006772">
    <property type="term" value="P:thiamine metabolic process"/>
    <property type="evidence" value="ECO:0007669"/>
    <property type="project" value="InterPro"/>
</dbReference>
<accession>G9MQB9</accession>